<evidence type="ECO:0000259" key="1">
    <source>
        <dbReference type="Pfam" id="PF05076"/>
    </source>
</evidence>
<comment type="caution">
    <text evidence="2">The sequence shown here is derived from an EMBL/GenBank/DDBJ whole genome shotgun (WGS) entry which is preliminary data.</text>
</comment>
<dbReference type="Proteomes" id="UP000824176">
    <property type="component" value="Unassembled WGS sequence"/>
</dbReference>
<feature type="domain" description="Suppressor of fused-like" evidence="1">
    <location>
        <begin position="70"/>
        <end position="245"/>
    </location>
</feature>
<proteinExistence type="predicted"/>
<reference evidence="2" key="1">
    <citation type="journal article" date="2021" name="PeerJ">
        <title>Extensive microbial diversity within the chicken gut microbiome revealed by metagenomics and culture.</title>
        <authorList>
            <person name="Gilroy R."/>
            <person name="Ravi A."/>
            <person name="Getino M."/>
            <person name="Pursley I."/>
            <person name="Horton D.L."/>
            <person name="Alikhan N.F."/>
            <person name="Baker D."/>
            <person name="Gharbi K."/>
            <person name="Hall N."/>
            <person name="Watson M."/>
            <person name="Adriaenssens E.M."/>
            <person name="Foster-Nyarko E."/>
            <person name="Jarju S."/>
            <person name="Secka A."/>
            <person name="Antonio M."/>
            <person name="Oren A."/>
            <person name="Chaudhuri R.R."/>
            <person name="La Ragione R."/>
            <person name="Hildebrand F."/>
            <person name="Pallen M.J."/>
        </authorList>
    </citation>
    <scope>NUCLEOTIDE SEQUENCE</scope>
    <source>
        <strain evidence="2">ChiW4-1371</strain>
    </source>
</reference>
<evidence type="ECO:0000313" key="3">
    <source>
        <dbReference type="Proteomes" id="UP000824176"/>
    </source>
</evidence>
<organism evidence="2 3">
    <name type="scientific">Candidatus Mucispirillum faecigallinarum</name>
    <dbReference type="NCBI Taxonomy" id="2838699"/>
    <lineage>
        <taxon>Bacteria</taxon>
        <taxon>Pseudomonadati</taxon>
        <taxon>Deferribacterota</taxon>
        <taxon>Deferribacteres</taxon>
        <taxon>Deferribacterales</taxon>
        <taxon>Mucispirillaceae</taxon>
        <taxon>Mucispirillum</taxon>
    </lineage>
</organism>
<protein>
    <submittedName>
        <fullName evidence="2">Suppressor of fused domain protein</fullName>
    </submittedName>
</protein>
<name>A0A9D2GWN6_9BACT</name>
<accession>A0A9D2GWN6</accession>
<dbReference type="InterPro" id="IPR020941">
    <property type="entry name" value="SUFU-like_domain"/>
</dbReference>
<dbReference type="EMBL" id="DXAQ01000136">
    <property type="protein sequence ID" value="HIZ90100.1"/>
    <property type="molecule type" value="Genomic_DNA"/>
</dbReference>
<evidence type="ECO:0000313" key="2">
    <source>
        <dbReference type="EMBL" id="HIZ90100.1"/>
    </source>
</evidence>
<dbReference type="Pfam" id="PF05076">
    <property type="entry name" value="SUFU"/>
    <property type="match status" value="1"/>
</dbReference>
<gene>
    <name evidence="2" type="ORF">H9804_09135</name>
</gene>
<sequence length="249" mass="29357">MVFGRYKKPVNIKNNQQKDRNKQNQNQNISTRKLIPFSFKYTKDIDDHLNYIFPGRKTGLHIDPSGAKYQIDINIMYPTDDEDFYVIYTSGMSSEDMLLPEGLEKDYPEFKRAELFMLLPKNWDIDNMVSPIPKHETYWPMQLLRMLARFHYEFFTWIGPGYTVEYSSFANNTKLSAAMVVSLGDDISIIKTKDNKLISLYLVIPLYKEEVKYKMQHGYEAFIDKFAENFPPDNGREWIIDINRKNIGL</sequence>
<reference evidence="2" key="2">
    <citation type="submission" date="2021-04" db="EMBL/GenBank/DDBJ databases">
        <authorList>
            <person name="Gilroy R."/>
        </authorList>
    </citation>
    <scope>NUCLEOTIDE SEQUENCE</scope>
    <source>
        <strain evidence="2">ChiW4-1371</strain>
    </source>
</reference>
<dbReference type="AlphaFoldDB" id="A0A9D2GWN6"/>